<reference evidence="1" key="1">
    <citation type="submission" date="2023-08" db="EMBL/GenBank/DDBJ databases">
        <title>Black Yeasts Isolated from many extreme environments.</title>
        <authorList>
            <person name="Coleine C."/>
            <person name="Stajich J.E."/>
            <person name="Selbmann L."/>
        </authorList>
    </citation>
    <scope>NUCLEOTIDE SEQUENCE</scope>
    <source>
        <strain evidence="1">CCFEE 5810</strain>
    </source>
</reference>
<dbReference type="AlphaFoldDB" id="A0AAN7W9Z5"/>
<organism evidence="1 2">
    <name type="scientific">Elasticomyces elasticus</name>
    <dbReference type="NCBI Taxonomy" id="574655"/>
    <lineage>
        <taxon>Eukaryota</taxon>
        <taxon>Fungi</taxon>
        <taxon>Dikarya</taxon>
        <taxon>Ascomycota</taxon>
        <taxon>Pezizomycotina</taxon>
        <taxon>Dothideomycetes</taxon>
        <taxon>Dothideomycetidae</taxon>
        <taxon>Mycosphaerellales</taxon>
        <taxon>Teratosphaeriaceae</taxon>
        <taxon>Elasticomyces</taxon>
    </lineage>
</organism>
<comment type="caution">
    <text evidence="1">The sequence shown here is derived from an EMBL/GenBank/DDBJ whole genome shotgun (WGS) entry which is preliminary data.</text>
</comment>
<evidence type="ECO:0000313" key="2">
    <source>
        <dbReference type="Proteomes" id="UP001310594"/>
    </source>
</evidence>
<protein>
    <submittedName>
        <fullName evidence="1">Uncharacterized protein</fullName>
    </submittedName>
</protein>
<dbReference type="Proteomes" id="UP001310594">
    <property type="component" value="Unassembled WGS sequence"/>
</dbReference>
<sequence>MAEQLATQLSKLEGLQGVADPKIDLHGLNSAIKRVNVLLTTAKSVDALKDTMHERHSRLRAVVNDARNALVRATSEVSRAIYALSEEAKGESARVPTVINENDWYDYIDVLALAEEDLKTMLEAHVPQDAVDFDEFVFKTTYAKLEDYRDGICSPNTAFARKALQLVCALLSSKGGASAGFRHLVWAKKELLLCDCDSAVTVEEVTSLSGPLDEAIEWLLNRENHGGATMFQIDDRLSFNCTSIPQYFDAADARRTLLEGWHEHDCSMDESVGEDGDGERYAYREVKHNVWTATERILPPELIEEIFEYALLVEEVPVDADVRELSASGHRQIKQEYRARNCGMWW</sequence>
<accession>A0AAN7W9Z5</accession>
<gene>
    <name evidence="1" type="ORF">LTR97_001929</name>
</gene>
<evidence type="ECO:0000313" key="1">
    <source>
        <dbReference type="EMBL" id="KAK5704820.1"/>
    </source>
</evidence>
<proteinExistence type="predicted"/>
<dbReference type="EMBL" id="JAVRQU010000003">
    <property type="protein sequence ID" value="KAK5704820.1"/>
    <property type="molecule type" value="Genomic_DNA"/>
</dbReference>
<name>A0AAN7W9Z5_9PEZI</name>